<name>A0A9W8E9M5_9FUNG</name>
<evidence type="ECO:0000313" key="3">
    <source>
        <dbReference type="EMBL" id="KAJ1968943.1"/>
    </source>
</evidence>
<organism evidence="3 4">
    <name type="scientific">Dispira parvispora</name>
    <dbReference type="NCBI Taxonomy" id="1520584"/>
    <lineage>
        <taxon>Eukaryota</taxon>
        <taxon>Fungi</taxon>
        <taxon>Fungi incertae sedis</taxon>
        <taxon>Zoopagomycota</taxon>
        <taxon>Kickxellomycotina</taxon>
        <taxon>Dimargaritomycetes</taxon>
        <taxon>Dimargaritales</taxon>
        <taxon>Dimargaritaceae</taxon>
        <taxon>Dispira</taxon>
    </lineage>
</organism>
<reference evidence="3" key="1">
    <citation type="submission" date="2022-07" db="EMBL/GenBank/DDBJ databases">
        <title>Phylogenomic reconstructions and comparative analyses of Kickxellomycotina fungi.</title>
        <authorList>
            <person name="Reynolds N.K."/>
            <person name="Stajich J.E."/>
            <person name="Barry K."/>
            <person name="Grigoriev I.V."/>
            <person name="Crous P."/>
            <person name="Smith M.E."/>
        </authorList>
    </citation>
    <scope>NUCLEOTIDE SEQUENCE</scope>
    <source>
        <strain evidence="3">RSA 1196</strain>
    </source>
</reference>
<keyword evidence="2" id="KW-0812">Transmembrane</keyword>
<evidence type="ECO:0000256" key="1">
    <source>
        <dbReference type="SAM" id="MobiDB-lite"/>
    </source>
</evidence>
<evidence type="ECO:0000313" key="4">
    <source>
        <dbReference type="Proteomes" id="UP001150925"/>
    </source>
</evidence>
<dbReference type="Proteomes" id="UP001150925">
    <property type="component" value="Unassembled WGS sequence"/>
</dbReference>
<keyword evidence="2" id="KW-1133">Transmembrane helix</keyword>
<keyword evidence="4" id="KW-1185">Reference proteome</keyword>
<feature type="transmembrane region" description="Helical" evidence="2">
    <location>
        <begin position="9"/>
        <end position="32"/>
    </location>
</feature>
<keyword evidence="2" id="KW-0472">Membrane</keyword>
<feature type="compositionally biased region" description="Low complexity" evidence="1">
    <location>
        <begin position="109"/>
        <end position="119"/>
    </location>
</feature>
<accession>A0A9W8E9M5</accession>
<dbReference type="EMBL" id="JANBPY010000115">
    <property type="protein sequence ID" value="KAJ1968943.1"/>
    <property type="molecule type" value="Genomic_DNA"/>
</dbReference>
<dbReference type="AlphaFoldDB" id="A0A9W8E9M5"/>
<comment type="caution">
    <text evidence="3">The sequence shown here is derived from an EMBL/GenBank/DDBJ whole genome shotgun (WGS) entry which is preliminary data.</text>
</comment>
<sequence>MAKDSSGGFLLFIIVSFFIFALAFIWCFFINTCCGRDVLRFFCHTCCPWFARWWVQRRKSRYHPLHHGDDHPGNLSMDSLEEAVLGELDSRDDIALDSMELDTRNRGDSPSSLSEPSESGTTARLMSDLVVEVSIPEEENEEMDRTLA</sequence>
<protein>
    <submittedName>
        <fullName evidence="3">Uncharacterized protein</fullName>
    </submittedName>
</protein>
<evidence type="ECO:0000256" key="2">
    <source>
        <dbReference type="SAM" id="Phobius"/>
    </source>
</evidence>
<dbReference type="OrthoDB" id="10651793at2759"/>
<proteinExistence type="predicted"/>
<gene>
    <name evidence="3" type="ORF">IWQ62_000935</name>
</gene>
<feature type="region of interest" description="Disordered" evidence="1">
    <location>
        <begin position="101"/>
        <end position="148"/>
    </location>
</feature>